<dbReference type="Gene3D" id="1.10.390.30">
    <property type="entry name" value="Peptidase M60, enhancin-like domain 3"/>
    <property type="match status" value="1"/>
</dbReference>
<dbReference type="Proteomes" id="UP001055437">
    <property type="component" value="Chromosome"/>
</dbReference>
<gene>
    <name evidence="5" type="ORF">CP523_05310</name>
    <name evidence="6" type="ORF">NH397_13560</name>
</gene>
<dbReference type="InterPro" id="IPR018247">
    <property type="entry name" value="EF_Hand_1_Ca_BS"/>
</dbReference>
<organism evidence="5 7">
    <name type="scientific">Clostridium septicum</name>
    <dbReference type="NCBI Taxonomy" id="1504"/>
    <lineage>
        <taxon>Bacteria</taxon>
        <taxon>Bacillati</taxon>
        <taxon>Bacillota</taxon>
        <taxon>Clostridia</taxon>
        <taxon>Eubacteriales</taxon>
        <taxon>Clostridiaceae</taxon>
        <taxon>Clostridium</taxon>
    </lineage>
</organism>
<dbReference type="RefSeq" id="WP_120140612.1">
    <property type="nucleotide sequence ID" value="NZ_CP023671.1"/>
</dbReference>
<dbReference type="PROSITE" id="PS00018">
    <property type="entry name" value="EF_HAND_1"/>
    <property type="match status" value="1"/>
</dbReference>
<evidence type="ECO:0000259" key="2">
    <source>
        <dbReference type="PROSITE" id="PS50022"/>
    </source>
</evidence>
<evidence type="ECO:0000313" key="7">
    <source>
        <dbReference type="Proteomes" id="UP000280586"/>
    </source>
</evidence>
<dbReference type="PROSITE" id="PS50853">
    <property type="entry name" value="FN3"/>
    <property type="match status" value="2"/>
</dbReference>
<dbReference type="Gene3D" id="2.60.120.1250">
    <property type="entry name" value="Peptidase M60, enhancin-like domain 1"/>
    <property type="match status" value="1"/>
</dbReference>
<feature type="domain" description="Peptidase M60" evidence="4">
    <location>
        <begin position="823"/>
        <end position="1184"/>
    </location>
</feature>
<keyword evidence="8" id="KW-1185">Reference proteome</keyword>
<dbReference type="Gene3D" id="2.60.120.260">
    <property type="entry name" value="Galactose-binding domain-like"/>
    <property type="match status" value="2"/>
</dbReference>
<keyword evidence="1" id="KW-0378">Hydrolase</keyword>
<dbReference type="InterPro" id="IPR008979">
    <property type="entry name" value="Galactose-bd-like_sf"/>
</dbReference>
<reference evidence="5 7" key="1">
    <citation type="submission" date="2017-09" db="EMBL/GenBank/DDBJ databases">
        <authorList>
            <person name="Thomas P."/>
            <person name="Seyboldt C."/>
        </authorList>
    </citation>
    <scope>NUCLEOTIDE SEQUENCE [LARGE SCALE GENOMIC DNA]</scope>
    <source>
        <strain evidence="5 7">DSM 7534</strain>
    </source>
</reference>
<dbReference type="Proteomes" id="UP000280586">
    <property type="component" value="Chromosome"/>
</dbReference>
<dbReference type="InterPro" id="IPR013783">
    <property type="entry name" value="Ig-like_fold"/>
</dbReference>
<evidence type="ECO:0000313" key="8">
    <source>
        <dbReference type="Proteomes" id="UP001055437"/>
    </source>
</evidence>
<dbReference type="PROSITE" id="PS51723">
    <property type="entry name" value="PEPTIDASE_M60"/>
    <property type="match status" value="1"/>
</dbReference>
<evidence type="ECO:0000256" key="1">
    <source>
        <dbReference type="ARBA" id="ARBA00023295"/>
    </source>
</evidence>
<dbReference type="SUPFAM" id="SSF49785">
    <property type="entry name" value="Galactose-binding domain-like"/>
    <property type="match status" value="1"/>
</dbReference>
<accession>A0A9N7JKZ9</accession>
<protein>
    <submittedName>
        <fullName evidence="6">M60 family metallopeptidase</fullName>
    </submittedName>
</protein>
<dbReference type="CDD" id="cd00063">
    <property type="entry name" value="FN3"/>
    <property type="match status" value="2"/>
</dbReference>
<dbReference type="EMBL" id="CP023671">
    <property type="protein sequence ID" value="AYE33935.1"/>
    <property type="molecule type" value="Genomic_DNA"/>
</dbReference>
<dbReference type="SMART" id="SM00060">
    <property type="entry name" value="FN3"/>
    <property type="match status" value="2"/>
</dbReference>
<dbReference type="KEGG" id="csep:CP523_05310"/>
<dbReference type="SUPFAM" id="SSF49265">
    <property type="entry name" value="Fibronectin type III"/>
    <property type="match status" value="1"/>
</dbReference>
<proteinExistence type="predicted"/>
<evidence type="ECO:0000313" key="6">
    <source>
        <dbReference type="EMBL" id="USS00496.1"/>
    </source>
</evidence>
<sequence>MKRKSIAVLIAATIATEMIFSQFAPVYAINNKIDDVSVASSENKSRGTVEINFKFDIPIKSNSVDITKLVLKLKRGNEEVITIPLGNNKANSSNGDITYETKTLGYSLDEISEGDVYYYNTLIENIPVGVYTLEVNGEGFAPIILKENIEVKSYSKRIYISNDRPVALKVDVDGDSKTTKNDYDLVLNNIGTNNTLYDFNRDGLVDITDLAYVNESITKEVIKDVSIVDTKAIVDTSKVNIVEAESKGNIIGEVASIFNDSEKGITLEPDKNSEAQVSIALPNIRSEQVSLDVKGIAAGQVLVETDNGQVIVHNIGESFAVEARSVKAKESEKVVINLGKQVAVKKITIKVSATDPTNNNLAEIGKVEFVNDIYKEIPKVENTAPTITEVETSDSEIKLKWTNQVNIDGYEVCYKSPNGKDTTEKIAKSGTNSIALKEVENFTEYEVKVRSYSGDDWKGDWSEVVKATPAPKKAPDAPENIIITGDYKSLNISWKSMKGAEGYNLFYRKKGESDYKKVEKITGTSYQLFNLEDEVEYEIYLTSYNAFGESGKSKVYLGATVSLKGPTITEYNLINRPKENFKAGESPTEGIVNVEYPNYSNKEHPNGVEKFAVVDNDYTTSWTSTTWNTSHGTGPLVTFDKEYTMDTVRLVTRLDNGYGGAAYDYVPIRYYDSETNNFVNMNGRYIQKTSNGKIYYEIKFPKPITTNKIQVCLRIHPAYVPLSSISEVKFYKYDSIEDDVRNLFTDDLLIDIKDDVTQEKINNLRERANTKDSVSGEYHPNQNIILEEIQLAEDILNDKNIDKNILTVNQNINNCGNNLGLKNDYQSLGYTAKAGDEIVVYVGTEGNILPELAFTQHYAESGKFIKTIKLNKGKNVIEVPEISNLDVEKGGAIYVRYPSASPSNNPIKIRISGAKKIPHLNVYGKINDSSKESEVKEEIRQYIRELKDHVETMKDEYPKIFTNKSNNEYRYDDATSILNATDIEGDKVTLNMPAKAILEGITTGLSSEDEEVDRLYNSLLAWEQLLDLKYAERGVAEISDSDKRHSIPKSRLHVKYQRMFAGAFMYASSHHVGVEYGSVAALVKGVPYTFNEDGTVKDSGQLFGWGIAHELGHVTEIPGIAKAEVTNNIIALLAQTLDDKSKSRLENDGRYDDVYRKVTSETVGLPGNVFVQLAMFWQLHLAYDENPTALMLRTDRDNDHNNDSFYARLSKIAREATNEDKGENMEQNLIRFASDAAKKDLRDFFNKWGVIADSSTLEYLDSKGYEKETRDIQYLNDEARRKKLEGVEAMASDTKVKASLEYDDSTKSKKVELTLGTYKDSDKILGYEIYRNGKVIGFTTEASYNDYVSVNNRVLTYEVVAYDYNLNKTEKVTLNPIKISHDGSLTKTSWSINSNMKSLEDVNDENNTTGPVSNPSIEKIKDYDNSTIYKGLKETNENPYLIVELEEMQNIVGFKYTAGVEEGKLSEDTIKDYEVYVSKDKETWTLANKGQLNVSVDKPEEVIYFNKEGSSGGKQLWAYDTAYVKIVAPRAKGISMAELDIIAPPGDNIDLKNNGIGKLSEDFVYGKNPEDLIPKGSIVFTGEYRGNPVFNAILLRDRDNNVLSGEQLLFAEIPENGDLGEISSGTWIFFITPENYKEIGQLPNDIRAELYRVNDAETSEGQRLVSDTLYVDIPEELPEMSIDGGIIPENMKTN</sequence>
<dbReference type="EMBL" id="CP099799">
    <property type="protein sequence ID" value="USS00496.1"/>
    <property type="molecule type" value="Genomic_DNA"/>
</dbReference>
<feature type="domain" description="Fibronectin type-III" evidence="3">
    <location>
        <begin position="381"/>
        <end position="472"/>
    </location>
</feature>
<evidence type="ECO:0000259" key="4">
    <source>
        <dbReference type="PROSITE" id="PS51723"/>
    </source>
</evidence>
<reference evidence="6" key="2">
    <citation type="submission" date="2022-06" db="EMBL/GenBank/DDBJ databases">
        <authorList>
            <person name="Holder M.E."/>
            <person name="Ajami N.J."/>
            <person name="Petrosino J.F."/>
        </authorList>
    </citation>
    <scope>NUCLEOTIDE SEQUENCE</scope>
    <source>
        <strain evidence="6">RMA 8861</strain>
    </source>
</reference>
<dbReference type="Gene3D" id="3.40.390.80">
    <property type="entry name" value="Peptidase M60, enhancin-like domain 2"/>
    <property type="match status" value="1"/>
</dbReference>
<dbReference type="InterPro" id="IPR031161">
    <property type="entry name" value="Peptidase_M60_dom"/>
</dbReference>
<evidence type="ECO:0000259" key="3">
    <source>
        <dbReference type="PROSITE" id="PS50853"/>
    </source>
</evidence>
<dbReference type="InterPro" id="IPR036116">
    <property type="entry name" value="FN3_sf"/>
</dbReference>
<dbReference type="Pfam" id="PF00041">
    <property type="entry name" value="fn3"/>
    <property type="match status" value="2"/>
</dbReference>
<dbReference type="GeneID" id="303560098"/>
<dbReference type="Gene3D" id="2.60.40.10">
    <property type="entry name" value="Immunoglobulins"/>
    <property type="match status" value="2"/>
</dbReference>
<dbReference type="InterPro" id="IPR042279">
    <property type="entry name" value="Pep_M60_3"/>
</dbReference>
<keyword evidence="1" id="KW-0326">Glycosidase</keyword>
<dbReference type="Pfam" id="PF13402">
    <property type="entry name" value="Peptidase_M60"/>
    <property type="match status" value="1"/>
</dbReference>
<dbReference type="InterPro" id="IPR000421">
    <property type="entry name" value="FA58C"/>
</dbReference>
<dbReference type="PROSITE" id="PS50022">
    <property type="entry name" value="FA58C_3"/>
    <property type="match status" value="1"/>
</dbReference>
<feature type="domain" description="F5/8 type C" evidence="2">
    <location>
        <begin position="1385"/>
        <end position="1485"/>
    </location>
</feature>
<dbReference type="SMART" id="SM01276">
    <property type="entry name" value="M60-like"/>
    <property type="match status" value="1"/>
</dbReference>
<evidence type="ECO:0000313" key="5">
    <source>
        <dbReference type="EMBL" id="AYE33935.1"/>
    </source>
</evidence>
<feature type="domain" description="Fibronectin type-III" evidence="3">
    <location>
        <begin position="474"/>
        <end position="566"/>
    </location>
</feature>
<name>A0A9N7JKZ9_CLOSE</name>
<dbReference type="GO" id="GO:0016798">
    <property type="term" value="F:hydrolase activity, acting on glycosyl bonds"/>
    <property type="evidence" value="ECO:0007669"/>
    <property type="project" value="UniProtKB-KW"/>
</dbReference>
<dbReference type="InterPro" id="IPR003961">
    <property type="entry name" value="FN3_dom"/>
</dbReference>